<protein>
    <submittedName>
        <fullName evidence="1">Uncharacterized protein</fullName>
    </submittedName>
</protein>
<proteinExistence type="predicted"/>
<keyword evidence="2" id="KW-1185">Reference proteome</keyword>
<evidence type="ECO:0000313" key="1">
    <source>
        <dbReference type="EMBL" id="MFB9897454.1"/>
    </source>
</evidence>
<reference evidence="1 2" key="1">
    <citation type="submission" date="2024-09" db="EMBL/GenBank/DDBJ databases">
        <authorList>
            <person name="Sun Q."/>
            <person name="Mori K."/>
        </authorList>
    </citation>
    <scope>NUCLEOTIDE SEQUENCE [LARGE SCALE GENOMIC DNA]</scope>
    <source>
        <strain evidence="1 2">ATCC 51272</strain>
    </source>
</reference>
<accession>A0ABV5ZMQ0</accession>
<sequence length="60" mass="6399">MKEQLRQKAQKMLQENVVDPATTAIEGILGGVLDGQLDGIGLGANHRSKVEDKHSSADSI</sequence>
<gene>
    <name evidence="1" type="ORF">ACFFK8_06515</name>
</gene>
<name>A0ABV5ZMQ0_9BACT</name>
<dbReference type="RefSeq" id="WP_027953224.1">
    <property type="nucleotide sequence ID" value="NZ_JBHLZF010000002.1"/>
</dbReference>
<dbReference type="EMBL" id="JBHLZF010000002">
    <property type="protein sequence ID" value="MFB9897454.1"/>
    <property type="molecule type" value="Genomic_DNA"/>
</dbReference>
<organism evidence="1 2">
    <name type="scientific">Hallella seregens ATCC 51272</name>
    <dbReference type="NCBI Taxonomy" id="1336250"/>
    <lineage>
        <taxon>Bacteria</taxon>
        <taxon>Pseudomonadati</taxon>
        <taxon>Bacteroidota</taxon>
        <taxon>Bacteroidia</taxon>
        <taxon>Bacteroidales</taxon>
        <taxon>Prevotellaceae</taxon>
        <taxon>Hallella</taxon>
    </lineage>
</organism>
<evidence type="ECO:0000313" key="2">
    <source>
        <dbReference type="Proteomes" id="UP001589688"/>
    </source>
</evidence>
<comment type="caution">
    <text evidence="1">The sequence shown here is derived from an EMBL/GenBank/DDBJ whole genome shotgun (WGS) entry which is preliminary data.</text>
</comment>
<dbReference type="Proteomes" id="UP001589688">
    <property type="component" value="Unassembled WGS sequence"/>
</dbReference>